<reference evidence="2" key="1">
    <citation type="journal article" date="2024" name="Proc. Natl. Acad. Sci. U.S.A.">
        <title>Extraordinary preservation of gene collinearity over three hundred million years revealed in homosporous lycophytes.</title>
        <authorList>
            <person name="Li C."/>
            <person name="Wickell D."/>
            <person name="Kuo L.Y."/>
            <person name="Chen X."/>
            <person name="Nie B."/>
            <person name="Liao X."/>
            <person name="Peng D."/>
            <person name="Ji J."/>
            <person name="Jenkins J."/>
            <person name="Williams M."/>
            <person name="Shu S."/>
            <person name="Plott C."/>
            <person name="Barry K."/>
            <person name="Rajasekar S."/>
            <person name="Grimwood J."/>
            <person name="Han X."/>
            <person name="Sun S."/>
            <person name="Hou Z."/>
            <person name="He W."/>
            <person name="Dai G."/>
            <person name="Sun C."/>
            <person name="Schmutz J."/>
            <person name="Leebens-Mack J.H."/>
            <person name="Li F.W."/>
            <person name="Wang L."/>
        </authorList>
    </citation>
    <scope>NUCLEOTIDE SEQUENCE [LARGE SCALE GENOMIC DNA]</scope>
    <source>
        <strain evidence="2">cv. PW_Plant_1</strain>
    </source>
</reference>
<evidence type="ECO:0000313" key="1">
    <source>
        <dbReference type="EMBL" id="KAJ7557286.1"/>
    </source>
</evidence>
<comment type="caution">
    <text evidence="1">The sequence shown here is derived from an EMBL/GenBank/DDBJ whole genome shotgun (WGS) entry which is preliminary data.</text>
</comment>
<dbReference type="EMBL" id="CM055096">
    <property type="protein sequence ID" value="KAJ7557286.1"/>
    <property type="molecule type" value="Genomic_DNA"/>
</dbReference>
<organism evidence="1 2">
    <name type="scientific">Diphasiastrum complanatum</name>
    <name type="common">Issler's clubmoss</name>
    <name type="synonym">Lycopodium complanatum</name>
    <dbReference type="NCBI Taxonomy" id="34168"/>
    <lineage>
        <taxon>Eukaryota</taxon>
        <taxon>Viridiplantae</taxon>
        <taxon>Streptophyta</taxon>
        <taxon>Embryophyta</taxon>
        <taxon>Tracheophyta</taxon>
        <taxon>Lycopodiopsida</taxon>
        <taxon>Lycopodiales</taxon>
        <taxon>Lycopodiaceae</taxon>
        <taxon>Lycopodioideae</taxon>
        <taxon>Diphasiastrum</taxon>
    </lineage>
</organism>
<evidence type="ECO:0000313" key="2">
    <source>
        <dbReference type="Proteomes" id="UP001162992"/>
    </source>
</evidence>
<protein>
    <submittedName>
        <fullName evidence="1">Uncharacterized protein</fullName>
    </submittedName>
</protein>
<dbReference type="Proteomes" id="UP001162992">
    <property type="component" value="Chromosome 5"/>
</dbReference>
<accession>A0ACC2DSU8</accession>
<keyword evidence="2" id="KW-1185">Reference proteome</keyword>
<name>A0ACC2DSU8_DIPCM</name>
<gene>
    <name evidence="1" type="ORF">O6H91_05G120400</name>
</gene>
<proteinExistence type="predicted"/>
<sequence>MRLFEHGGRCIRFRSKADQILSKYRPIAPKPLRPKQEEDLQSCSTVDSSKNTGLLAKGLKQNHARKRSTSSSFSSRDSKRSCTRNKFDKTRNVGQAMVLPAIKPREDFAPSRIRARSRCGTATSEVSHPDLNSQSVGSTLDLSAVSIYPNPFTAIAVGRMKAILSVESEDMASKTTPEKNTTFMEGAAEKASDPSVLSFIYSGRDVPSKSPRSSCYERIADSAASEASNTGACDGDDLCTYYLLPCLLTASSYYDIAEEKVSSKEDSSGRGKKDLVTLPLLPDEPIRSSSWAEPSLSSNSARDYEDRDADAFHLTELRLCSGNESVGGKADACSKPMAAWNERVNKIETLFLDQMYMASDNAVMLVGEAHQVLWSNAAFKKAMAERLTKKDHSLPAYIDVLGLPICLACYIIQQSPGAPNSRATLWCFLKKLVSQGGDILQQQDLSGFPVVLPAQFLDGLNASSELKYASPIAPLPVRGGRWAHHKPGMHHSILSGFRSYEHNPGIGLCRGAIGQSPL</sequence>